<proteinExistence type="predicted"/>
<evidence type="ECO:0000313" key="3">
    <source>
        <dbReference type="Proteomes" id="UP000467428"/>
    </source>
</evidence>
<dbReference type="Proteomes" id="UP000467428">
    <property type="component" value="Chromosome"/>
</dbReference>
<evidence type="ECO:0000256" key="1">
    <source>
        <dbReference type="SAM" id="MobiDB-lite"/>
    </source>
</evidence>
<dbReference type="EMBL" id="AP022593">
    <property type="protein sequence ID" value="BBY52614.1"/>
    <property type="molecule type" value="Genomic_DNA"/>
</dbReference>
<feature type="compositionally biased region" description="Polar residues" evidence="1">
    <location>
        <begin position="137"/>
        <end position="148"/>
    </location>
</feature>
<geneLocation type="plasmid" evidence="3">
    <name>pjcm18538 dna</name>
</geneLocation>
<sequence length="148" mass="15552">MRGSVQAAVNIARTSRPKDSAAPVIATVMIRKVMTPTCGAGAMATASTQAAVRTAISVHARRVGWKARMYIARNIGAIRQTYSAVMVTWNAITIGVAAIAAHVAGVNRSGLTTSWSSPRTPTAMAMMPPTGLPYSRSVRTGNRVKTTP</sequence>
<reference evidence="2 3" key="1">
    <citation type="journal article" date="2019" name="Emerg. Microbes Infect.">
        <title>Comprehensive subspecies identification of 175 nontuberculous mycobacteria species based on 7547 genomic profiles.</title>
        <authorList>
            <person name="Matsumoto Y."/>
            <person name="Kinjo T."/>
            <person name="Motooka D."/>
            <person name="Nabeya D."/>
            <person name="Jung N."/>
            <person name="Uechi K."/>
            <person name="Horii T."/>
            <person name="Iida T."/>
            <person name="Fujita J."/>
            <person name="Nakamura S."/>
        </authorList>
    </citation>
    <scope>NUCLEOTIDE SEQUENCE [LARGE SCALE GENOMIC DNA]</scope>
    <source>
        <strain evidence="2 3">JCM 18538</strain>
    </source>
</reference>
<feature type="region of interest" description="Disordered" evidence="1">
    <location>
        <begin position="115"/>
        <end position="148"/>
    </location>
</feature>
<dbReference type="KEGG" id="marz:MARA_60820"/>
<accession>A0A7I7S6V6</accession>
<gene>
    <name evidence="2" type="ORF">MARA_60820</name>
</gene>
<feature type="compositionally biased region" description="Low complexity" evidence="1">
    <location>
        <begin position="120"/>
        <end position="129"/>
    </location>
</feature>
<dbReference type="AlphaFoldDB" id="A0A7I7S6V6"/>
<evidence type="ECO:0000313" key="2">
    <source>
        <dbReference type="EMBL" id="BBY52614.1"/>
    </source>
</evidence>
<protein>
    <submittedName>
        <fullName evidence="2">Uncharacterized protein</fullName>
    </submittedName>
</protein>
<organism evidence="2 3">
    <name type="scientific">Mycolicibacterium arabiense</name>
    <dbReference type="NCBI Taxonomy" id="1286181"/>
    <lineage>
        <taxon>Bacteria</taxon>
        <taxon>Bacillati</taxon>
        <taxon>Actinomycetota</taxon>
        <taxon>Actinomycetes</taxon>
        <taxon>Mycobacteriales</taxon>
        <taxon>Mycobacteriaceae</taxon>
        <taxon>Mycolicibacterium</taxon>
    </lineage>
</organism>
<keyword evidence="3" id="KW-1185">Reference proteome</keyword>
<name>A0A7I7S6V6_9MYCO</name>